<sequence length="136" mass="15031">MNRVVLTGVVLLAVIAISVAKEDENSTEMVSMEEDTSEERKKKNGMAQLYMSVMMVKSIIGTALNALNTLVEVKSFGLSVIGTLISLVNIILKLKEHFQKNSGGGYESGGGHEDWRRVATPAPPVHWRRPPINYYK</sequence>
<dbReference type="EnsemblMetazoa" id="XM_014389646.2">
    <property type="protein sequence ID" value="XP_014245132.1"/>
    <property type="gene ID" value="LOC106664190"/>
</dbReference>
<keyword evidence="4" id="KW-1185">Reference proteome</keyword>
<evidence type="ECO:0000313" key="4">
    <source>
        <dbReference type="Proteomes" id="UP000494040"/>
    </source>
</evidence>
<dbReference type="RefSeq" id="XP_014245134.1">
    <property type="nucleotide sequence ID" value="XM_014389648.2"/>
</dbReference>
<keyword evidence="2" id="KW-0732">Signal</keyword>
<dbReference type="Proteomes" id="UP000494040">
    <property type="component" value="Unassembled WGS sequence"/>
</dbReference>
<dbReference type="RefSeq" id="XP_014245131.1">
    <property type="nucleotide sequence ID" value="XM_014389645.2"/>
</dbReference>
<keyword evidence="1" id="KW-1133">Transmembrane helix</keyword>
<dbReference type="KEGG" id="clec:106664190"/>
<feature type="chain" id="PRO_5036269567" evidence="2">
    <location>
        <begin position="21"/>
        <end position="136"/>
    </location>
</feature>
<proteinExistence type="predicted"/>
<organism evidence="3 4">
    <name type="scientific">Cimex lectularius</name>
    <name type="common">Bed bug</name>
    <name type="synonym">Acanthia lectularia</name>
    <dbReference type="NCBI Taxonomy" id="79782"/>
    <lineage>
        <taxon>Eukaryota</taxon>
        <taxon>Metazoa</taxon>
        <taxon>Ecdysozoa</taxon>
        <taxon>Arthropoda</taxon>
        <taxon>Hexapoda</taxon>
        <taxon>Insecta</taxon>
        <taxon>Pterygota</taxon>
        <taxon>Neoptera</taxon>
        <taxon>Paraneoptera</taxon>
        <taxon>Hemiptera</taxon>
        <taxon>Heteroptera</taxon>
        <taxon>Panheteroptera</taxon>
        <taxon>Cimicomorpha</taxon>
        <taxon>Cimicidae</taxon>
        <taxon>Cimex</taxon>
    </lineage>
</organism>
<reference evidence="3" key="1">
    <citation type="submission" date="2022-01" db="UniProtKB">
        <authorList>
            <consortium name="EnsemblMetazoa"/>
        </authorList>
    </citation>
    <scope>IDENTIFICATION</scope>
</reference>
<keyword evidence="1" id="KW-0472">Membrane</keyword>
<evidence type="ECO:0000313" key="3">
    <source>
        <dbReference type="EnsemblMetazoa" id="XP_014245132.1"/>
    </source>
</evidence>
<dbReference type="RefSeq" id="XP_014245133.1">
    <property type="nucleotide sequence ID" value="XM_014389647.2"/>
</dbReference>
<dbReference type="RefSeq" id="XP_014245132.1">
    <property type="nucleotide sequence ID" value="XM_014389646.2"/>
</dbReference>
<protein>
    <submittedName>
        <fullName evidence="3">Uncharacterized protein</fullName>
    </submittedName>
</protein>
<feature type="transmembrane region" description="Helical" evidence="1">
    <location>
        <begin position="75"/>
        <end position="92"/>
    </location>
</feature>
<dbReference type="EnsemblMetazoa" id="XM_014389647.2">
    <property type="protein sequence ID" value="XP_014245133.1"/>
    <property type="gene ID" value="LOC106664190"/>
</dbReference>
<accession>A0A8I6RGN8</accession>
<dbReference type="EnsemblMetazoa" id="XM_014389648.2">
    <property type="protein sequence ID" value="XP_014245134.1"/>
    <property type="gene ID" value="LOC106664190"/>
</dbReference>
<evidence type="ECO:0000256" key="2">
    <source>
        <dbReference type="SAM" id="SignalP"/>
    </source>
</evidence>
<dbReference type="OrthoDB" id="10522504at2759"/>
<dbReference type="EnsemblMetazoa" id="XM_014389645.2">
    <property type="protein sequence ID" value="XP_014245131.1"/>
    <property type="gene ID" value="LOC106664190"/>
</dbReference>
<evidence type="ECO:0000256" key="1">
    <source>
        <dbReference type="SAM" id="Phobius"/>
    </source>
</evidence>
<feature type="signal peptide" evidence="2">
    <location>
        <begin position="1"/>
        <end position="20"/>
    </location>
</feature>
<keyword evidence="1" id="KW-0812">Transmembrane</keyword>
<dbReference type="GeneID" id="106664190"/>
<name>A0A8I6RGN8_CIMLE</name>
<dbReference type="AlphaFoldDB" id="A0A8I6RGN8"/>